<gene>
    <name evidence="3" type="ORF">NYM_LOCUS11346</name>
</gene>
<feature type="repeat" description="PPR" evidence="2">
    <location>
        <begin position="329"/>
        <end position="363"/>
    </location>
</feature>
<dbReference type="Gene3D" id="1.25.40.10">
    <property type="entry name" value="Tetratricopeptide repeat domain"/>
    <property type="match status" value="6"/>
</dbReference>
<reference evidence="3" key="1">
    <citation type="submission" date="2019-09" db="EMBL/GenBank/DDBJ databases">
        <authorList>
            <person name="Zhang L."/>
        </authorList>
    </citation>
    <scope>NUCLEOTIDE SEQUENCE</scope>
</reference>
<feature type="repeat" description="PPR" evidence="2">
    <location>
        <begin position="552"/>
        <end position="586"/>
    </location>
</feature>
<evidence type="ECO:0000256" key="2">
    <source>
        <dbReference type="PROSITE-ProRule" id="PRU00708"/>
    </source>
</evidence>
<evidence type="ECO:0008006" key="4">
    <source>
        <dbReference type="Google" id="ProtNLM"/>
    </source>
</evidence>
<feature type="repeat" description="PPR" evidence="2">
    <location>
        <begin position="587"/>
        <end position="621"/>
    </location>
</feature>
<name>A0A5K1A616_9MAGN</name>
<feature type="repeat" description="PPR" evidence="2">
    <location>
        <begin position="259"/>
        <end position="293"/>
    </location>
</feature>
<dbReference type="GO" id="GO:0003729">
    <property type="term" value="F:mRNA binding"/>
    <property type="evidence" value="ECO:0007669"/>
    <property type="project" value="TreeGrafter"/>
</dbReference>
<dbReference type="EMBL" id="LR721780">
    <property type="protein sequence ID" value="VVV97236.1"/>
    <property type="molecule type" value="Genomic_DNA"/>
</dbReference>
<accession>A0A5K1A616</accession>
<sequence>MNLRILSKTTIRKSFHESVSRAFSSSSQLTFAQLPSLFLAPLPRPPSPSASVVLNGECQSVSEKIVGILKDDTPIDAAFHKWADVLSQEMVSWILAELDNVKREFRFFAWAMREKRLRSWASHGFMIRSLVKNRGFDSAWESLEEMRKGHHLIVPQVFAVLISAYAESGMVEKAVEAFGKMGEFGSRPNTFTYNTILWTLIEERVFELALAVYNQMVKRDCRPNRSTFNILIDGLCKAGRMSDALLLFDEMTEKNIRPDTMTYTIVLSGLCRARRIDDAQLLLMNMEESGCSPDAISYNSLLDGFCKAGMIDRTSELLQSFRKNGFSLGLNGHSCLIDGLFRAGLFDNACKLFRNMVTEEIAPDCVLYTIMIKGLCSSGRLDDAFGILKEMTEKGLVPDTYCYNTLIKGLCDCGFLDRARSLQLEISKTDCFPDSATYTILICGLCKEGLISDAEKIFNEMGKLGCLPTVVTFNSLINGLCNAGHLRQAHILFYRMEMGSNPSLFLRLSQGADRVHNKDELREMVEKLCDSGQILKAYKLLKGLAASGVLPDIVTYNILINGLCKHKNIDGAFKLFNELQIKGYQPDSITYNTLIDGLQRVNRDDDAFSVFEQMVKYGCTPGLEVYNAVMGCLCRKGKVAQACTLWLRYVSSQANHSDKEARTIEVVQGYVDQGDVVGAVKELVDLDVRRNMSDSSPYVIWLVGLCKAARVDEALEIFYILQECNLDISLSTCVVLINCLLQEGRLLLAIEVFLYALGKGFILTPPICNRLLRHLCLSDREKEALEIVQRMSDAGYDLEIYLHRSTKSLLYDWNR</sequence>
<feature type="repeat" description="PPR" evidence="2">
    <location>
        <begin position="399"/>
        <end position="433"/>
    </location>
</feature>
<dbReference type="NCBIfam" id="TIGR00756">
    <property type="entry name" value="PPR"/>
    <property type="match status" value="13"/>
</dbReference>
<feature type="repeat" description="PPR" evidence="2">
    <location>
        <begin position="469"/>
        <end position="503"/>
    </location>
</feature>
<dbReference type="Pfam" id="PF13041">
    <property type="entry name" value="PPR_2"/>
    <property type="match status" value="5"/>
</dbReference>
<keyword evidence="1" id="KW-0677">Repeat</keyword>
<feature type="repeat" description="PPR" evidence="2">
    <location>
        <begin position="224"/>
        <end position="258"/>
    </location>
</feature>
<dbReference type="InterPro" id="IPR011990">
    <property type="entry name" value="TPR-like_helical_dom_sf"/>
</dbReference>
<feature type="repeat" description="PPR" evidence="2">
    <location>
        <begin position="154"/>
        <end position="188"/>
    </location>
</feature>
<dbReference type="Pfam" id="PF12854">
    <property type="entry name" value="PPR_1"/>
    <property type="match status" value="1"/>
</dbReference>
<protein>
    <recommendedName>
        <fullName evidence="4">Pentacotripeptide-repeat region of PRORP domain-containing protein</fullName>
    </recommendedName>
</protein>
<feature type="repeat" description="PPR" evidence="2">
    <location>
        <begin position="189"/>
        <end position="223"/>
    </location>
</feature>
<feature type="repeat" description="PPR" evidence="2">
    <location>
        <begin position="364"/>
        <end position="398"/>
    </location>
</feature>
<dbReference type="PANTHER" id="PTHR47932:SF2">
    <property type="entry name" value="OS10G0484300 PROTEIN"/>
    <property type="match status" value="1"/>
</dbReference>
<proteinExistence type="predicted"/>
<dbReference type="PANTHER" id="PTHR47932">
    <property type="entry name" value="ATPASE EXPRESSION PROTEIN 3"/>
    <property type="match status" value="1"/>
</dbReference>
<dbReference type="PROSITE" id="PS51375">
    <property type="entry name" value="PPR"/>
    <property type="match status" value="12"/>
</dbReference>
<dbReference type="OMA" id="SMCQSGQ"/>
<dbReference type="Gramene" id="NC2G0000830.1">
    <property type="protein sequence ID" value="NC2G0000830.1:cds"/>
    <property type="gene ID" value="NC2G0000830"/>
</dbReference>
<feature type="repeat" description="PPR" evidence="2">
    <location>
        <begin position="294"/>
        <end position="328"/>
    </location>
</feature>
<evidence type="ECO:0000256" key="1">
    <source>
        <dbReference type="ARBA" id="ARBA00022737"/>
    </source>
</evidence>
<feature type="repeat" description="PPR" evidence="2">
    <location>
        <begin position="434"/>
        <end position="468"/>
    </location>
</feature>
<organism evidence="3">
    <name type="scientific">Nymphaea colorata</name>
    <name type="common">pocket water lily</name>
    <dbReference type="NCBI Taxonomy" id="210225"/>
    <lineage>
        <taxon>Eukaryota</taxon>
        <taxon>Viridiplantae</taxon>
        <taxon>Streptophyta</taxon>
        <taxon>Embryophyta</taxon>
        <taxon>Tracheophyta</taxon>
        <taxon>Spermatophyta</taxon>
        <taxon>Magnoliopsida</taxon>
        <taxon>Nymphaeales</taxon>
        <taxon>Nymphaeaceae</taxon>
        <taxon>Nymphaea</taxon>
    </lineage>
</organism>
<dbReference type="OrthoDB" id="185373at2759"/>
<dbReference type="InterPro" id="IPR002885">
    <property type="entry name" value="PPR_rpt"/>
</dbReference>
<evidence type="ECO:0000313" key="3">
    <source>
        <dbReference type="EMBL" id="VVV97236.1"/>
    </source>
</evidence>
<dbReference type="Pfam" id="PF01535">
    <property type="entry name" value="PPR"/>
    <property type="match status" value="3"/>
</dbReference>
<dbReference type="AlphaFoldDB" id="A0A5K1A616"/>